<evidence type="ECO:0000313" key="2">
    <source>
        <dbReference type="Proteomes" id="UP001189757"/>
    </source>
</evidence>
<evidence type="ECO:0000313" key="1">
    <source>
        <dbReference type="EMBL" id="CAJ0821640.1"/>
    </source>
</evidence>
<accession>A0ABN9JUG0</accession>
<reference evidence="1 2" key="1">
    <citation type="submission" date="2023-07" db="EMBL/GenBank/DDBJ databases">
        <authorList>
            <person name="Peeters C."/>
        </authorList>
    </citation>
    <scope>NUCLEOTIDE SEQUENCE [LARGE SCALE GENOMIC DNA]</scope>
    <source>
        <strain evidence="1 2">LMG 18101</strain>
    </source>
</reference>
<dbReference type="Proteomes" id="UP001189757">
    <property type="component" value="Unassembled WGS sequence"/>
</dbReference>
<organism evidence="1 2">
    <name type="scientific">Ralstonia flaminis</name>
    <dbReference type="NCBI Taxonomy" id="3058597"/>
    <lineage>
        <taxon>Bacteria</taxon>
        <taxon>Pseudomonadati</taxon>
        <taxon>Pseudomonadota</taxon>
        <taxon>Betaproteobacteria</taxon>
        <taxon>Burkholderiales</taxon>
        <taxon>Burkholderiaceae</taxon>
        <taxon>Ralstonia</taxon>
    </lineage>
</organism>
<name>A0ABN9JUG0_9RALS</name>
<protein>
    <submittedName>
        <fullName evidence="1">Uncharacterized protein</fullName>
    </submittedName>
</protein>
<keyword evidence="2" id="KW-1185">Reference proteome</keyword>
<proteinExistence type="predicted"/>
<dbReference type="EMBL" id="CATZLL010000019">
    <property type="protein sequence ID" value="CAJ0821640.1"/>
    <property type="molecule type" value="Genomic_DNA"/>
</dbReference>
<comment type="caution">
    <text evidence="1">The sequence shown here is derived from an EMBL/GenBank/DDBJ whole genome shotgun (WGS) entry which is preliminary data.</text>
</comment>
<sequence>MIGLATRYGTREAGEPATVLLLFPADFESVPVGVGETGYSSLIQMIFTGLSAGSGNPEHQFCAGFHLVLSRAVEALIYKA</sequence>
<gene>
    <name evidence="1" type="ORF">LMG18101_04692</name>
</gene>